<dbReference type="InParanoid" id="A0A067N3Q7"/>
<evidence type="ECO:0000259" key="14">
    <source>
        <dbReference type="Pfam" id="PF07569"/>
    </source>
</evidence>
<evidence type="ECO:0000256" key="10">
    <source>
        <dbReference type="ARBA" id="ARBA00023242"/>
    </source>
</evidence>
<reference evidence="17" key="1">
    <citation type="journal article" date="2014" name="Proc. Natl. Acad. Sci. U.S.A.">
        <title>Extensive sampling of basidiomycete genomes demonstrates inadequacy of the white-rot/brown-rot paradigm for wood decay fungi.</title>
        <authorList>
            <person name="Riley R."/>
            <person name="Salamov A.A."/>
            <person name="Brown D.W."/>
            <person name="Nagy L.G."/>
            <person name="Floudas D."/>
            <person name="Held B.W."/>
            <person name="Levasseur A."/>
            <person name="Lombard V."/>
            <person name="Morin E."/>
            <person name="Otillar R."/>
            <person name="Lindquist E.A."/>
            <person name="Sun H."/>
            <person name="LaButti K.M."/>
            <person name="Schmutz J."/>
            <person name="Jabbour D."/>
            <person name="Luo H."/>
            <person name="Baker S.E."/>
            <person name="Pisabarro A.G."/>
            <person name="Walton J.D."/>
            <person name="Blanchette R.A."/>
            <person name="Henrissat B."/>
            <person name="Martin F."/>
            <person name="Cullen D."/>
            <person name="Hibbett D.S."/>
            <person name="Grigoriev I.V."/>
        </authorList>
    </citation>
    <scope>NUCLEOTIDE SEQUENCE [LARGE SCALE GENOMIC DNA]</scope>
    <source>
        <strain evidence="17">FD-172 SS1</strain>
    </source>
</reference>
<dbReference type="InterPro" id="IPR055410">
    <property type="entry name" value="Beta-prop_CAF1B_HIR1"/>
</dbReference>
<evidence type="ECO:0000256" key="8">
    <source>
        <dbReference type="ARBA" id="ARBA00023015"/>
    </source>
</evidence>
<keyword evidence="7 12" id="KW-0156">Chromatin regulator</keyword>
<sequence length="910" mass="99568">MRFTKPSWVSHKGRTPMHARAPIAAALLTPSPDANQKRVSIFSIHVHPDGSRLATGGLDAKVRIWSTLPILRSEAEDSPKSLCTLGMHSGPVLTVRWSHSGKWLASGSDDTIIMIWDLDPTGGGKVWGSDETNIEGWKALRRLPGHESDVTDLAWSPGDRYLASVGLDSRVIVWCGYSLNLLRRLDLHQGFVKGVCWDPVGQFLATQSDDKSVKIWRTDDWGVEATITKPFEDSPGSTFFRRLSWSPDGAHITASNAMNNNGYVFVAAVISRQTWASDISLVGHENTVEVAAYNPHIFLRRPKDPITTSNICSVVALGSDDLTVSVWQTKSARPLIVAKDVFERAILDLGWSFDGLTLYACSSDGTIGVFDFDQEEMEGIAPRSAQVEYLKMFNFTPAPMPTPLLERVSQARTPPPSPPHFSSSTPVSLAAPPTYPPQSVTVAKNGKRRIKPLFISHLSYGPLPSASAAPSAAPPLFGSISMFAPNEDHHHAELDMTVPITALNGGGDDRKAEKRKAEEDEAGSSWPGRPTKARTLGGDRVRESVNQVKELRSRVSAVGFPPAPNHPSTAIAIDIPSIKSYLCSALEEKDGDLFEARNPEVGEDPTEVMFISAKQTQFLDYLPAAAILLTCTSVFCAVAMEDASIIVYSLNGRRIMPTLMLDAPSAYLEGSKHFLMTITSSARVYVWNIKSQKAAFPSVHLDPFIRAPSSILSAQIRPNGAPLILLSSGVAYSFDPALSTWVRISEARWSEGSDAWEGKHRTNKNSSSRGVISTLESALSDLNMDSDSAANVIKYRWWNAALTLGHLETKLHAAKVLDSPTEYRAALLSYAKKIAEEGFKGKAEELLKDLCGPLYWKPSKDEQVWCPTVLGLQKRDLLKEVSSIFAKSKTLAKLGQGWQDTLRKAALDEF</sequence>
<evidence type="ECO:0000256" key="4">
    <source>
        <dbReference type="ARBA" id="ARBA00022491"/>
    </source>
</evidence>
<dbReference type="Gene3D" id="2.130.10.10">
    <property type="entry name" value="YVTN repeat-like/Quinoprotein amine dehydrogenase"/>
    <property type="match status" value="2"/>
</dbReference>
<dbReference type="AlphaFoldDB" id="A0A067N3Q7"/>
<dbReference type="InterPro" id="IPR019015">
    <property type="entry name" value="HIRA_B_motif"/>
</dbReference>
<evidence type="ECO:0000259" key="15">
    <source>
        <dbReference type="Pfam" id="PF24105"/>
    </source>
</evidence>
<dbReference type="SUPFAM" id="SSF50978">
    <property type="entry name" value="WD40 repeat-like"/>
    <property type="match status" value="2"/>
</dbReference>
<keyword evidence="6 12" id="KW-0677">Repeat</keyword>
<proteinExistence type="inferred from homology"/>
<evidence type="ECO:0000256" key="11">
    <source>
        <dbReference type="PROSITE-ProRule" id="PRU00221"/>
    </source>
</evidence>
<comment type="function">
    <text evidence="1 12">Required for replication-independent chromatin assembly and for the periodic repression of histone gene transcription during the cell cycle.</text>
</comment>
<feature type="repeat" description="WD" evidence="11">
    <location>
        <begin position="143"/>
        <end position="174"/>
    </location>
</feature>
<dbReference type="FunCoup" id="A0A067N3Q7">
    <property type="interactions" value="383"/>
</dbReference>
<dbReference type="InterPro" id="IPR019775">
    <property type="entry name" value="WD40_repeat_CS"/>
</dbReference>
<dbReference type="SMART" id="SM00320">
    <property type="entry name" value="WD40"/>
    <property type="match status" value="6"/>
</dbReference>
<evidence type="ECO:0000256" key="7">
    <source>
        <dbReference type="ARBA" id="ARBA00022853"/>
    </source>
</evidence>
<keyword evidence="5 11" id="KW-0853">WD repeat</keyword>
<accession>A0A067N3Q7</accession>
<evidence type="ECO:0000313" key="17">
    <source>
        <dbReference type="Proteomes" id="UP000027195"/>
    </source>
</evidence>
<dbReference type="PROSITE" id="PS00678">
    <property type="entry name" value="WD_REPEATS_1"/>
    <property type="match status" value="1"/>
</dbReference>
<dbReference type="PROSITE" id="PS50082">
    <property type="entry name" value="WD_REPEATS_2"/>
    <property type="match status" value="4"/>
</dbReference>
<feature type="compositionally biased region" description="Basic and acidic residues" evidence="13">
    <location>
        <begin position="507"/>
        <end position="518"/>
    </location>
</feature>
<keyword evidence="9 12" id="KW-0804">Transcription</keyword>
<dbReference type="EMBL" id="KL198020">
    <property type="protein sequence ID" value="KDQ18757.1"/>
    <property type="molecule type" value="Genomic_DNA"/>
</dbReference>
<dbReference type="InterPro" id="IPR036322">
    <property type="entry name" value="WD40_repeat_dom_sf"/>
</dbReference>
<dbReference type="PROSITE" id="PS50294">
    <property type="entry name" value="WD_REPEATS_REGION"/>
    <property type="match status" value="4"/>
</dbReference>
<organism evidence="16 17">
    <name type="scientific">Botryobasidium botryosum (strain FD-172 SS1)</name>
    <dbReference type="NCBI Taxonomy" id="930990"/>
    <lineage>
        <taxon>Eukaryota</taxon>
        <taxon>Fungi</taxon>
        <taxon>Dikarya</taxon>
        <taxon>Basidiomycota</taxon>
        <taxon>Agaricomycotina</taxon>
        <taxon>Agaricomycetes</taxon>
        <taxon>Cantharellales</taxon>
        <taxon>Botryobasidiaceae</taxon>
        <taxon>Botryobasidium</taxon>
    </lineage>
</organism>
<dbReference type="GO" id="GO:0006351">
    <property type="term" value="P:DNA-templated transcription"/>
    <property type="evidence" value="ECO:0007669"/>
    <property type="project" value="InterPro"/>
</dbReference>
<keyword evidence="17" id="KW-1185">Reference proteome</keyword>
<dbReference type="InterPro" id="IPR015943">
    <property type="entry name" value="WD40/YVTN_repeat-like_dom_sf"/>
</dbReference>
<dbReference type="Pfam" id="PF09453">
    <property type="entry name" value="HIRA_B"/>
    <property type="match status" value="1"/>
</dbReference>
<evidence type="ECO:0000256" key="5">
    <source>
        <dbReference type="ARBA" id="ARBA00022574"/>
    </source>
</evidence>
<dbReference type="OrthoDB" id="1741719at2759"/>
<keyword evidence="8 12" id="KW-0805">Transcription regulation</keyword>
<name>A0A067N3Q7_BOTB1</name>
<feature type="region of interest" description="Disordered" evidence="13">
    <location>
        <begin position="408"/>
        <end position="433"/>
    </location>
</feature>
<evidence type="ECO:0000256" key="6">
    <source>
        <dbReference type="ARBA" id="ARBA00022737"/>
    </source>
</evidence>
<dbReference type="PANTHER" id="PTHR13831:SF0">
    <property type="entry name" value="PROTEIN HIRA"/>
    <property type="match status" value="1"/>
</dbReference>
<dbReference type="CDD" id="cd00200">
    <property type="entry name" value="WD40"/>
    <property type="match status" value="1"/>
</dbReference>
<dbReference type="GO" id="GO:0006355">
    <property type="term" value="P:regulation of DNA-templated transcription"/>
    <property type="evidence" value="ECO:0007669"/>
    <property type="project" value="InterPro"/>
</dbReference>
<protein>
    <recommendedName>
        <fullName evidence="12">Protein HIR</fullName>
    </recommendedName>
</protein>
<feature type="repeat" description="WD" evidence="11">
    <location>
        <begin position="85"/>
        <end position="119"/>
    </location>
</feature>
<dbReference type="GO" id="GO:0000785">
    <property type="term" value="C:chromatin"/>
    <property type="evidence" value="ECO:0007669"/>
    <property type="project" value="TreeGrafter"/>
</dbReference>
<dbReference type="InterPro" id="IPR011494">
    <property type="entry name" value="HIRA-like_C"/>
</dbReference>
<evidence type="ECO:0000256" key="1">
    <source>
        <dbReference type="ARBA" id="ARBA00002677"/>
    </source>
</evidence>
<dbReference type="GO" id="GO:0000417">
    <property type="term" value="C:HIR complex"/>
    <property type="evidence" value="ECO:0007669"/>
    <property type="project" value="TreeGrafter"/>
</dbReference>
<evidence type="ECO:0000256" key="9">
    <source>
        <dbReference type="ARBA" id="ARBA00023163"/>
    </source>
</evidence>
<feature type="region of interest" description="Disordered" evidence="13">
    <location>
        <begin position="504"/>
        <end position="537"/>
    </location>
</feature>
<feature type="domain" description="CAF1B/HIR1 beta-propeller" evidence="15">
    <location>
        <begin position="46"/>
        <end position="377"/>
    </location>
</feature>
<feature type="repeat" description="WD" evidence="11">
    <location>
        <begin position="34"/>
        <end position="66"/>
    </location>
</feature>
<dbReference type="GO" id="GO:0006338">
    <property type="term" value="P:chromatin remodeling"/>
    <property type="evidence" value="ECO:0007669"/>
    <property type="project" value="InterPro"/>
</dbReference>
<dbReference type="InterPro" id="IPR001680">
    <property type="entry name" value="WD40_rpt"/>
</dbReference>
<comment type="subcellular location">
    <subcellularLocation>
        <location evidence="2 12">Nucleus</location>
    </subcellularLocation>
</comment>
<feature type="repeat" description="WD" evidence="11">
    <location>
        <begin position="185"/>
        <end position="216"/>
    </location>
</feature>
<feature type="domain" description="Protein HIRA-like C-terminal" evidence="14">
    <location>
        <begin position="652"/>
        <end position="850"/>
    </location>
</feature>
<dbReference type="PANTHER" id="PTHR13831">
    <property type="entry name" value="MEMBER OF THE HIR1 FAMILY OF WD-REPEAT PROTEINS"/>
    <property type="match status" value="1"/>
</dbReference>
<dbReference type="HOGENOM" id="CLU_004372_3_0_1"/>
<evidence type="ECO:0000256" key="2">
    <source>
        <dbReference type="ARBA" id="ARBA00004123"/>
    </source>
</evidence>
<dbReference type="Pfam" id="PF07569">
    <property type="entry name" value="Hira"/>
    <property type="match status" value="1"/>
</dbReference>
<dbReference type="InterPro" id="IPR031120">
    <property type="entry name" value="HIR1-like"/>
</dbReference>
<dbReference type="GO" id="GO:0005634">
    <property type="term" value="C:nucleus"/>
    <property type="evidence" value="ECO:0007669"/>
    <property type="project" value="UniProtKB-SubCell"/>
</dbReference>
<dbReference type="STRING" id="930990.A0A067N3Q7"/>
<evidence type="ECO:0000256" key="12">
    <source>
        <dbReference type="RuleBase" id="RU364014"/>
    </source>
</evidence>
<keyword evidence="10 12" id="KW-0539">Nucleus</keyword>
<evidence type="ECO:0000256" key="3">
    <source>
        <dbReference type="ARBA" id="ARBA00007306"/>
    </source>
</evidence>
<comment type="similarity">
    <text evidence="3 12">Belongs to the WD repeat HIR1 family.</text>
</comment>
<keyword evidence="4 12" id="KW-0678">Repressor</keyword>
<dbReference type="Pfam" id="PF24105">
    <property type="entry name" value="Beta-prop_CAF1B_HIR1"/>
    <property type="match status" value="1"/>
</dbReference>
<evidence type="ECO:0000313" key="16">
    <source>
        <dbReference type="EMBL" id="KDQ18757.1"/>
    </source>
</evidence>
<dbReference type="GO" id="GO:0031491">
    <property type="term" value="F:nucleosome binding"/>
    <property type="evidence" value="ECO:0007669"/>
    <property type="project" value="TreeGrafter"/>
</dbReference>
<evidence type="ECO:0000256" key="13">
    <source>
        <dbReference type="SAM" id="MobiDB-lite"/>
    </source>
</evidence>
<gene>
    <name evidence="16" type="ORF">BOTBODRAFT_153623</name>
</gene>
<dbReference type="Proteomes" id="UP000027195">
    <property type="component" value="Unassembled WGS sequence"/>
</dbReference>